<name>A0AB38D3G4_9MYCO</name>
<evidence type="ECO:0000313" key="3">
    <source>
        <dbReference type="Proteomes" id="UP000185210"/>
    </source>
</evidence>
<gene>
    <name evidence="2" type="ORF">SAMEA2070301_04237</name>
</gene>
<dbReference type="Proteomes" id="UP000185210">
    <property type="component" value="Unassembled WGS sequence"/>
</dbReference>
<evidence type="ECO:0000256" key="1">
    <source>
        <dbReference type="SAM" id="MobiDB-lite"/>
    </source>
</evidence>
<organism evidence="2 3">
    <name type="scientific">Mycobacteroides abscessus subsp. abscessus</name>
    <dbReference type="NCBI Taxonomy" id="1185650"/>
    <lineage>
        <taxon>Bacteria</taxon>
        <taxon>Bacillati</taxon>
        <taxon>Actinomycetota</taxon>
        <taxon>Actinomycetes</taxon>
        <taxon>Mycobacteriales</taxon>
        <taxon>Mycobacteriaceae</taxon>
        <taxon>Mycobacteroides</taxon>
        <taxon>Mycobacteroides abscessus</taxon>
    </lineage>
</organism>
<protein>
    <submittedName>
        <fullName evidence="2">Uncharacterized protein</fullName>
    </submittedName>
</protein>
<feature type="region of interest" description="Disordered" evidence="1">
    <location>
        <begin position="382"/>
        <end position="407"/>
    </location>
</feature>
<feature type="compositionally biased region" description="Acidic residues" evidence="1">
    <location>
        <begin position="396"/>
        <end position="407"/>
    </location>
</feature>
<dbReference type="EMBL" id="FSHM01000007">
    <property type="protein sequence ID" value="SIB65689.1"/>
    <property type="molecule type" value="Genomic_DNA"/>
</dbReference>
<evidence type="ECO:0000313" key="2">
    <source>
        <dbReference type="EMBL" id="SIB65689.1"/>
    </source>
</evidence>
<reference evidence="2 3" key="1">
    <citation type="submission" date="2016-11" db="EMBL/GenBank/DDBJ databases">
        <authorList>
            <consortium name="Pathogen Informatics"/>
        </authorList>
    </citation>
    <scope>NUCLEOTIDE SEQUENCE [LARGE SCALE GENOMIC DNA]</scope>
    <source>
        <strain evidence="2 3">104</strain>
    </source>
</reference>
<sequence>MADTSALIPPSALKRFLAANRWSIIEDHANEWEIWRPPQDLKSLAVTLLFDDEYVDYTARLHEANDIIMQAYHMGSIELSEKITSLSADLFFFRIVQDSRDGTIPFKQAQRALESIATMVRAAATTAVNPNHSHRGRRPSEVDQFIAEDLRLGHTKKGSFVVTAAARFDPEEIAPAPMQTNVPVSAGPSPFSRRVMTVFSRGLEAARAMAVDEESVLGAVEQGLSLELAEALERISDEVGLQTIEVSFDWSEAVPKSTSTPELVRFDRAALDSLPRVTEQLQERRVPEVVEVIGQVTGLSRRGADDDTAASGEVTITGELGGQVRKVVVELDGEAHEYAIRAYRERFPIIVSGELVKRRSWRLEGYVAMDVEAARLMATRHRQAGELADSPPDFEPSSDEEGGGTTA</sequence>
<comment type="caution">
    <text evidence="2">The sequence shown here is derived from an EMBL/GenBank/DDBJ whole genome shotgun (WGS) entry which is preliminary data.</text>
</comment>
<accession>A0AB38D3G4</accession>
<dbReference type="RefSeq" id="WP_074381738.1">
    <property type="nucleotide sequence ID" value="NZ_CAACXP010000013.1"/>
</dbReference>
<proteinExistence type="predicted"/>
<dbReference type="AlphaFoldDB" id="A0AB38D3G4"/>